<dbReference type="RefSeq" id="WP_075699925.1">
    <property type="nucleotide sequence ID" value="NZ_CP074126.1"/>
</dbReference>
<evidence type="ECO:0000256" key="1">
    <source>
        <dbReference type="ARBA" id="ARBA00006484"/>
    </source>
</evidence>
<evidence type="ECO:0000313" key="3">
    <source>
        <dbReference type="EMBL" id="QUS56387.1"/>
    </source>
</evidence>
<dbReference type="Pfam" id="PF00106">
    <property type="entry name" value="adh_short"/>
    <property type="match status" value="1"/>
</dbReference>
<proteinExistence type="inferred from homology"/>
<dbReference type="CDD" id="cd05233">
    <property type="entry name" value="SDR_c"/>
    <property type="match status" value="1"/>
</dbReference>
<keyword evidence="2" id="KW-0560">Oxidoreductase</keyword>
<accession>A0ABX8AQ77</accession>
<dbReference type="InterPro" id="IPR036291">
    <property type="entry name" value="NAD(P)-bd_dom_sf"/>
</dbReference>
<evidence type="ECO:0000313" key="4">
    <source>
        <dbReference type="Proteomes" id="UP000680706"/>
    </source>
</evidence>
<dbReference type="EMBL" id="CP074126">
    <property type="protein sequence ID" value="QUS56387.1"/>
    <property type="molecule type" value="Genomic_DNA"/>
</dbReference>
<gene>
    <name evidence="3" type="ORF">KGB56_02735</name>
</gene>
<organism evidence="3 4">
    <name type="scientific">Pseudovibrio brasiliensis</name>
    <dbReference type="NCBI Taxonomy" id="1898042"/>
    <lineage>
        <taxon>Bacteria</taxon>
        <taxon>Pseudomonadati</taxon>
        <taxon>Pseudomonadota</taxon>
        <taxon>Alphaproteobacteria</taxon>
        <taxon>Hyphomicrobiales</taxon>
        <taxon>Stappiaceae</taxon>
        <taxon>Pseudovibrio</taxon>
    </lineage>
</organism>
<sequence>MKKNILIIGGTSGVGLELAKHYATEGHTVCVTGRKQPDLEGVTFQNLAMTHDPVQLGHDIDRVLDSFEPVHTLVYAAGFLQRGYIDKLEDDHLSAMVNVGLLAPMMLIQRLKKRSDFPLKAMLITSSSQYTPRELEPAYCATKSGLGMLGASLVRDQSLGKVLVAAPSGIRTSFWDNTNEDTTTMLDPKWVADQIVECSSGSFKYKYAKLLRNPARVEIVECLDNNMAPIADDNKEAHLV</sequence>
<comment type="similarity">
    <text evidence="1">Belongs to the short-chain dehydrogenases/reductases (SDR) family.</text>
</comment>
<dbReference type="InterPro" id="IPR002347">
    <property type="entry name" value="SDR_fam"/>
</dbReference>
<evidence type="ECO:0000256" key="2">
    <source>
        <dbReference type="ARBA" id="ARBA00023002"/>
    </source>
</evidence>
<protein>
    <submittedName>
        <fullName evidence="3">SDR family oxidoreductase</fullName>
    </submittedName>
</protein>
<keyword evidence="4" id="KW-1185">Reference proteome</keyword>
<dbReference type="Proteomes" id="UP000680706">
    <property type="component" value="Chromosome"/>
</dbReference>
<name>A0ABX8AQ77_9HYPH</name>
<dbReference type="SUPFAM" id="SSF51735">
    <property type="entry name" value="NAD(P)-binding Rossmann-fold domains"/>
    <property type="match status" value="1"/>
</dbReference>
<dbReference type="PANTHER" id="PTHR44196:SF1">
    <property type="entry name" value="DEHYDROGENASE_REDUCTASE SDR FAMILY MEMBER 7B"/>
    <property type="match status" value="1"/>
</dbReference>
<dbReference type="PANTHER" id="PTHR44196">
    <property type="entry name" value="DEHYDROGENASE/REDUCTASE SDR FAMILY MEMBER 7B"/>
    <property type="match status" value="1"/>
</dbReference>
<reference evidence="3 4" key="1">
    <citation type="journal article" date="2021" name="Angew. Chem. Int. Ed. Engl.">
        <title>A novel family of nonribosomal peptides modulate collective behavior in Pseudovibrio bacteria isolated from marine sponges.</title>
        <authorList>
            <person name="Ioca L.P."/>
            <person name="Dai Y."/>
            <person name="Kunakom S."/>
            <person name="Diaz-Espinosa J."/>
            <person name="Krunic A."/>
            <person name="Crnkovic C.M."/>
            <person name="Orjala J."/>
            <person name="Sanchez L.M."/>
            <person name="Ferreira A.G."/>
            <person name="Berlinck R.G.S."/>
            <person name="Eustaquio A.S."/>
        </authorList>
    </citation>
    <scope>NUCLEOTIDE SEQUENCE [LARGE SCALE GENOMIC DNA]</scope>
    <source>
        <strain evidence="3 4">Ab134</strain>
    </source>
</reference>
<dbReference type="Gene3D" id="3.40.50.720">
    <property type="entry name" value="NAD(P)-binding Rossmann-like Domain"/>
    <property type="match status" value="1"/>
</dbReference>